<dbReference type="PaxDb" id="67767-A0A0J7KCD8"/>
<keyword evidence="2" id="KW-0689">Ribosomal protein</keyword>
<evidence type="ECO:0000313" key="3">
    <source>
        <dbReference type="Proteomes" id="UP000036403"/>
    </source>
</evidence>
<comment type="caution">
    <text evidence="2">The sequence shown here is derived from an EMBL/GenBank/DDBJ whole genome shotgun (WGS) entry which is preliminary data.</text>
</comment>
<gene>
    <name evidence="2" type="ORF">RF55_12534</name>
</gene>
<name>A0A0J7KCD8_LASNI</name>
<dbReference type="GO" id="GO:0005840">
    <property type="term" value="C:ribosome"/>
    <property type="evidence" value="ECO:0007669"/>
    <property type="project" value="UniProtKB-KW"/>
</dbReference>
<feature type="region of interest" description="Disordered" evidence="1">
    <location>
        <begin position="1"/>
        <end position="78"/>
    </location>
</feature>
<protein>
    <submittedName>
        <fullName evidence="2">Ribosomal protein s6</fullName>
    </submittedName>
</protein>
<reference evidence="2 3" key="1">
    <citation type="submission" date="2015-04" db="EMBL/GenBank/DDBJ databases">
        <title>Lasius niger genome sequencing.</title>
        <authorList>
            <person name="Konorov E.A."/>
            <person name="Nikitin M.A."/>
            <person name="Kirill M.V."/>
            <person name="Chang P."/>
        </authorList>
    </citation>
    <scope>NUCLEOTIDE SEQUENCE [LARGE SCALE GENOMIC DNA]</scope>
    <source>
        <tissue evidence="2">Whole</tissue>
    </source>
</reference>
<feature type="compositionally biased region" description="Basic and acidic residues" evidence="1">
    <location>
        <begin position="37"/>
        <end position="46"/>
    </location>
</feature>
<dbReference type="AlphaFoldDB" id="A0A0J7KCD8"/>
<keyword evidence="2" id="KW-0687">Ribonucleoprotein</keyword>
<proteinExistence type="predicted"/>
<keyword evidence="3" id="KW-1185">Reference proteome</keyword>
<feature type="region of interest" description="Disordered" evidence="1">
    <location>
        <begin position="91"/>
        <end position="114"/>
    </location>
</feature>
<dbReference type="OrthoDB" id="8058206at2759"/>
<dbReference type="Proteomes" id="UP000036403">
    <property type="component" value="Unassembled WGS sequence"/>
</dbReference>
<evidence type="ECO:0000313" key="2">
    <source>
        <dbReference type="EMBL" id="KMQ88048.1"/>
    </source>
</evidence>
<feature type="compositionally biased region" description="Basic and acidic residues" evidence="1">
    <location>
        <begin position="10"/>
        <end position="30"/>
    </location>
</feature>
<sequence length="114" mass="12457">MTKAVSVTKGTKEVSETKGTKEVSETKGTKEVSVTKGTKEVSETKGTKGVSVTKGTKEVSVTRGTKDNVGTTTRLGTKDIRHRWNKDVRRETKQPLLIGGQMSWRPIKKVGEPK</sequence>
<evidence type="ECO:0000256" key="1">
    <source>
        <dbReference type="SAM" id="MobiDB-lite"/>
    </source>
</evidence>
<dbReference type="EMBL" id="LBMM01009537">
    <property type="protein sequence ID" value="KMQ88048.1"/>
    <property type="molecule type" value="Genomic_DNA"/>
</dbReference>
<accession>A0A0J7KCD8</accession>
<organism evidence="2 3">
    <name type="scientific">Lasius niger</name>
    <name type="common">Black garden ant</name>
    <dbReference type="NCBI Taxonomy" id="67767"/>
    <lineage>
        <taxon>Eukaryota</taxon>
        <taxon>Metazoa</taxon>
        <taxon>Ecdysozoa</taxon>
        <taxon>Arthropoda</taxon>
        <taxon>Hexapoda</taxon>
        <taxon>Insecta</taxon>
        <taxon>Pterygota</taxon>
        <taxon>Neoptera</taxon>
        <taxon>Endopterygota</taxon>
        <taxon>Hymenoptera</taxon>
        <taxon>Apocrita</taxon>
        <taxon>Aculeata</taxon>
        <taxon>Formicoidea</taxon>
        <taxon>Formicidae</taxon>
        <taxon>Formicinae</taxon>
        <taxon>Lasius</taxon>
        <taxon>Lasius</taxon>
    </lineage>
</organism>